<name>A0ABP0TL40_9BRYO</name>
<reference evidence="2" key="1">
    <citation type="submission" date="2024-02" db="EMBL/GenBank/DDBJ databases">
        <authorList>
            <consortium name="ELIXIR-Norway"/>
            <consortium name="Elixir Norway"/>
        </authorList>
    </citation>
    <scope>NUCLEOTIDE SEQUENCE</scope>
</reference>
<evidence type="ECO:0000256" key="1">
    <source>
        <dbReference type="SAM" id="MobiDB-lite"/>
    </source>
</evidence>
<feature type="region of interest" description="Disordered" evidence="1">
    <location>
        <begin position="113"/>
        <end position="144"/>
    </location>
</feature>
<evidence type="ECO:0000313" key="2">
    <source>
        <dbReference type="EMBL" id="CAK9199203.1"/>
    </source>
</evidence>
<accession>A0ABP0TL40</accession>
<organism evidence="2 3">
    <name type="scientific">Sphagnum troendelagicum</name>
    <dbReference type="NCBI Taxonomy" id="128251"/>
    <lineage>
        <taxon>Eukaryota</taxon>
        <taxon>Viridiplantae</taxon>
        <taxon>Streptophyta</taxon>
        <taxon>Embryophyta</taxon>
        <taxon>Bryophyta</taxon>
        <taxon>Sphagnophytina</taxon>
        <taxon>Sphagnopsida</taxon>
        <taxon>Sphagnales</taxon>
        <taxon>Sphagnaceae</taxon>
        <taxon>Sphagnum</taxon>
    </lineage>
</organism>
<gene>
    <name evidence="2" type="ORF">CSSPTR1EN2_LOCUS4819</name>
</gene>
<protein>
    <submittedName>
        <fullName evidence="2">Uncharacterized protein</fullName>
    </submittedName>
</protein>
<sequence length="218" mass="22986">MMSLAGKSSCTQATNLVVPESVSLQNGNHVKEASKYRAMGVQSGGLSCFQETGVVMPVMSPQSPTTSGSLRVSKPSATALLQEVNSTDVQNQTITEVLNRSCEVLSREISAATAAEPGQNPASPSSAFPAKKLTRRLSRRKSVRATRRRAMVMCLALGMVRPCVNSVTENLQSTGGDLPATTSGFAGRSNLISQLSLNAGRMLSELEVSDLPQSGIDQ</sequence>
<dbReference type="EMBL" id="OZ019904">
    <property type="protein sequence ID" value="CAK9199203.1"/>
    <property type="molecule type" value="Genomic_DNA"/>
</dbReference>
<dbReference type="Proteomes" id="UP001497512">
    <property type="component" value="Chromosome 12"/>
</dbReference>
<feature type="compositionally biased region" description="Basic residues" evidence="1">
    <location>
        <begin position="132"/>
        <end position="144"/>
    </location>
</feature>
<evidence type="ECO:0000313" key="3">
    <source>
        <dbReference type="Proteomes" id="UP001497512"/>
    </source>
</evidence>
<proteinExistence type="predicted"/>
<keyword evidence="3" id="KW-1185">Reference proteome</keyword>